<dbReference type="EMBL" id="RBAL01000034">
    <property type="protein sequence ID" value="RKN35963.1"/>
    <property type="molecule type" value="Genomic_DNA"/>
</dbReference>
<gene>
    <name evidence="3" type="ORF">D7294_30500</name>
</gene>
<evidence type="ECO:0000256" key="2">
    <source>
        <dbReference type="SAM" id="MobiDB-lite"/>
    </source>
</evidence>
<keyword evidence="4" id="KW-1185">Reference proteome</keyword>
<dbReference type="Proteomes" id="UP000272474">
    <property type="component" value="Unassembled WGS sequence"/>
</dbReference>
<dbReference type="RefSeq" id="WP_120685067.1">
    <property type="nucleotide sequence ID" value="NZ_RBAL01000034.1"/>
</dbReference>
<evidence type="ECO:0000313" key="3">
    <source>
        <dbReference type="EMBL" id="RKN35963.1"/>
    </source>
</evidence>
<feature type="region of interest" description="Disordered" evidence="2">
    <location>
        <begin position="1"/>
        <end position="21"/>
    </location>
</feature>
<reference evidence="3 4" key="1">
    <citation type="journal article" date="2014" name="Int. J. Syst. Evol. Microbiol.">
        <title>Streptomyces hoynatensis sp. nov., isolated from deep marine sediment.</title>
        <authorList>
            <person name="Veyisoglu A."/>
            <person name="Sahin N."/>
        </authorList>
    </citation>
    <scope>NUCLEOTIDE SEQUENCE [LARGE SCALE GENOMIC DNA]</scope>
    <source>
        <strain evidence="3 4">KCTC 29097</strain>
    </source>
</reference>
<keyword evidence="1" id="KW-0175">Coiled coil</keyword>
<feature type="region of interest" description="Disordered" evidence="2">
    <location>
        <begin position="84"/>
        <end position="112"/>
    </location>
</feature>
<evidence type="ECO:0000256" key="1">
    <source>
        <dbReference type="SAM" id="Coils"/>
    </source>
</evidence>
<protein>
    <submittedName>
        <fullName evidence="3">Uncharacterized protein</fullName>
    </submittedName>
</protein>
<proteinExistence type="predicted"/>
<organism evidence="3 4">
    <name type="scientific">Streptomyces hoynatensis</name>
    <dbReference type="NCBI Taxonomy" id="1141874"/>
    <lineage>
        <taxon>Bacteria</taxon>
        <taxon>Bacillati</taxon>
        <taxon>Actinomycetota</taxon>
        <taxon>Actinomycetes</taxon>
        <taxon>Kitasatosporales</taxon>
        <taxon>Streptomycetaceae</taxon>
        <taxon>Streptomyces</taxon>
    </lineage>
</organism>
<feature type="coiled-coil region" evidence="1">
    <location>
        <begin position="26"/>
        <end position="60"/>
    </location>
</feature>
<name>A0A3A9YGL5_9ACTN</name>
<accession>A0A3A9YGL5</accession>
<comment type="caution">
    <text evidence="3">The sequence shown here is derived from an EMBL/GenBank/DDBJ whole genome shotgun (WGS) entry which is preliminary data.</text>
</comment>
<dbReference type="AlphaFoldDB" id="A0A3A9YGL5"/>
<sequence length="112" mass="12378">MSDNSDPSWTAEPVDSSDLEWTRKRLLEAQEEATGEATRADRAEAEVRRLTGLLGEYADRGIANGRRADKAEAAIEEVRQWIADTADDPGNNDTGDLASILEHYGYPAKEEK</sequence>
<evidence type="ECO:0000313" key="4">
    <source>
        <dbReference type="Proteomes" id="UP000272474"/>
    </source>
</evidence>